<name>A0ABU8HH45_9BACI</name>
<evidence type="ECO:0000256" key="3">
    <source>
        <dbReference type="ARBA" id="ARBA00022679"/>
    </source>
</evidence>
<evidence type="ECO:0000313" key="6">
    <source>
        <dbReference type="EMBL" id="MEI5908703.1"/>
    </source>
</evidence>
<comment type="pathway">
    <text evidence="4">Phospholipid metabolism.</text>
</comment>
<dbReference type="SUPFAM" id="SSF53335">
    <property type="entry name" value="S-adenosyl-L-methionine-dependent methyltransferases"/>
    <property type="match status" value="1"/>
</dbReference>
<gene>
    <name evidence="6" type="ORF">WAK64_16770</name>
</gene>
<feature type="domain" description="Methyltransferase" evidence="5">
    <location>
        <begin position="36"/>
        <end position="150"/>
    </location>
</feature>
<accession>A0ABU8HH45</accession>
<comment type="caution">
    <text evidence="6">The sequence shown here is derived from an EMBL/GenBank/DDBJ whole genome shotgun (WGS) entry which is preliminary data.</text>
</comment>
<reference evidence="6 7" key="1">
    <citation type="journal article" date="2018" name="J. Microbiol.">
        <title>Bacillus spongiae sp. nov., isolated from sponge of Jeju Island.</title>
        <authorList>
            <person name="Lee G.E."/>
            <person name="Im W.T."/>
            <person name="Park J.S."/>
        </authorList>
    </citation>
    <scope>NUCLEOTIDE SEQUENCE [LARGE SCALE GENOMIC DNA]</scope>
    <source>
        <strain evidence="6 7">135PIL107-10</strain>
    </source>
</reference>
<dbReference type="Gene3D" id="3.40.50.150">
    <property type="entry name" value="Vaccinia Virus protein VP39"/>
    <property type="match status" value="1"/>
</dbReference>
<dbReference type="EC" id="2.1.1.-" evidence="6"/>
<sequence>MSKFSYLDMLAQLGIGGAHPGGFSASKDILSSELLEPETRILDAGCGTGLTSYFLAEAFQCDTVGIDSNETMIEKAKTRIKQGHKLQFIQASVEDLPFEDNDFDIIVTESVLSFVDTLKAIKEFHRILKKDGVLLINEIVKNDKLSNEEEQHLKTFYGIKKLRNLKEWESLLLTSNFHQIEMTPIIIFNEGDVEEGVEFQLSETLHPDAFTKLDEHEQLQKKIRPYFNEMMIRCEKRSN</sequence>
<dbReference type="EMBL" id="JBBAXC010000015">
    <property type="protein sequence ID" value="MEI5908703.1"/>
    <property type="molecule type" value="Genomic_DNA"/>
</dbReference>
<comment type="pathway">
    <text evidence="1">Lipid metabolism.</text>
</comment>
<evidence type="ECO:0000313" key="7">
    <source>
        <dbReference type="Proteomes" id="UP001312865"/>
    </source>
</evidence>
<dbReference type="PANTHER" id="PTHR44307">
    <property type="entry name" value="PHOSPHOETHANOLAMINE METHYLTRANSFERASE"/>
    <property type="match status" value="1"/>
</dbReference>
<dbReference type="InterPro" id="IPR029063">
    <property type="entry name" value="SAM-dependent_MTases_sf"/>
</dbReference>
<dbReference type="PANTHER" id="PTHR44307:SF2">
    <property type="entry name" value="PHOSPHOETHANOLAMINE METHYLTRANSFERASE ISOFORM X1"/>
    <property type="match status" value="1"/>
</dbReference>
<evidence type="ECO:0000256" key="4">
    <source>
        <dbReference type="ARBA" id="ARBA00025707"/>
    </source>
</evidence>
<dbReference type="GO" id="GO:0032259">
    <property type="term" value="P:methylation"/>
    <property type="evidence" value="ECO:0007669"/>
    <property type="project" value="UniProtKB-KW"/>
</dbReference>
<proteinExistence type="predicted"/>
<dbReference type="Pfam" id="PF13847">
    <property type="entry name" value="Methyltransf_31"/>
    <property type="match status" value="1"/>
</dbReference>
<dbReference type="Proteomes" id="UP001312865">
    <property type="component" value="Unassembled WGS sequence"/>
</dbReference>
<dbReference type="RefSeq" id="WP_336588151.1">
    <property type="nucleotide sequence ID" value="NZ_JBBAXC010000015.1"/>
</dbReference>
<evidence type="ECO:0000256" key="2">
    <source>
        <dbReference type="ARBA" id="ARBA00022603"/>
    </source>
</evidence>
<dbReference type="CDD" id="cd02440">
    <property type="entry name" value="AdoMet_MTases"/>
    <property type="match status" value="1"/>
</dbReference>
<dbReference type="GO" id="GO:0008168">
    <property type="term" value="F:methyltransferase activity"/>
    <property type="evidence" value="ECO:0007669"/>
    <property type="project" value="UniProtKB-KW"/>
</dbReference>
<keyword evidence="7" id="KW-1185">Reference proteome</keyword>
<protein>
    <submittedName>
        <fullName evidence="6">Class I SAM-dependent methyltransferase</fullName>
        <ecNumber evidence="6">2.1.1.-</ecNumber>
    </submittedName>
</protein>
<keyword evidence="3 6" id="KW-0808">Transferase</keyword>
<keyword evidence="2 6" id="KW-0489">Methyltransferase</keyword>
<organism evidence="6 7">
    <name type="scientific">Bacillus spongiae</name>
    <dbReference type="NCBI Taxonomy" id="2683610"/>
    <lineage>
        <taxon>Bacteria</taxon>
        <taxon>Bacillati</taxon>
        <taxon>Bacillota</taxon>
        <taxon>Bacilli</taxon>
        <taxon>Bacillales</taxon>
        <taxon>Bacillaceae</taxon>
        <taxon>Bacillus</taxon>
    </lineage>
</organism>
<dbReference type="InterPro" id="IPR025714">
    <property type="entry name" value="Methyltranfer_dom"/>
</dbReference>
<evidence type="ECO:0000259" key="5">
    <source>
        <dbReference type="Pfam" id="PF13847"/>
    </source>
</evidence>
<evidence type="ECO:0000256" key="1">
    <source>
        <dbReference type="ARBA" id="ARBA00005189"/>
    </source>
</evidence>